<comment type="caution">
    <text evidence="2">The sequence shown here is derived from an EMBL/GenBank/DDBJ whole genome shotgun (WGS) entry which is preliminary data.</text>
</comment>
<dbReference type="PANTHER" id="PTHR24543">
    <property type="entry name" value="MULTICOPPER OXIDASE-RELATED"/>
    <property type="match status" value="1"/>
</dbReference>
<dbReference type="OrthoDB" id="5966010at2759"/>
<proteinExistence type="predicted"/>
<dbReference type="FunFam" id="2.60.120.260:FF:000016">
    <property type="entry name" value="Contactin-associated protein-like 4 isoform 1"/>
    <property type="match status" value="1"/>
</dbReference>
<dbReference type="AlphaFoldDB" id="A0A2B4RET7"/>
<dbReference type="Gene3D" id="2.60.120.260">
    <property type="entry name" value="Galactose-binding domain-like"/>
    <property type="match status" value="3"/>
</dbReference>
<dbReference type="InterPro" id="IPR000421">
    <property type="entry name" value="FA58C"/>
</dbReference>
<dbReference type="Proteomes" id="UP000225706">
    <property type="component" value="Unassembled WGS sequence"/>
</dbReference>
<keyword evidence="3" id="KW-1185">Reference proteome</keyword>
<evidence type="ECO:0000259" key="1">
    <source>
        <dbReference type="PROSITE" id="PS50022"/>
    </source>
</evidence>
<dbReference type="CDD" id="cd00057">
    <property type="entry name" value="FA58C"/>
    <property type="match status" value="2"/>
</dbReference>
<evidence type="ECO:0000313" key="2">
    <source>
        <dbReference type="EMBL" id="PFX14772.1"/>
    </source>
</evidence>
<gene>
    <name evidence="2" type="primary">MFGE8</name>
    <name evidence="2" type="ORF">AWC38_SpisGene21046</name>
</gene>
<dbReference type="EMBL" id="LSMT01000733">
    <property type="protein sequence ID" value="PFX14772.1"/>
    <property type="molecule type" value="Genomic_DNA"/>
</dbReference>
<feature type="domain" description="F5/8 type C" evidence="1">
    <location>
        <begin position="280"/>
        <end position="427"/>
    </location>
</feature>
<feature type="domain" description="F5/8 type C" evidence="1">
    <location>
        <begin position="72"/>
        <end position="220"/>
    </location>
</feature>
<accession>A0A2B4RET7</accession>
<protein>
    <submittedName>
        <fullName evidence="2">Lactadherin</fullName>
    </submittedName>
</protein>
<organism evidence="2 3">
    <name type="scientific">Stylophora pistillata</name>
    <name type="common">Smooth cauliflower coral</name>
    <dbReference type="NCBI Taxonomy" id="50429"/>
    <lineage>
        <taxon>Eukaryota</taxon>
        <taxon>Metazoa</taxon>
        <taxon>Cnidaria</taxon>
        <taxon>Anthozoa</taxon>
        <taxon>Hexacorallia</taxon>
        <taxon>Scleractinia</taxon>
        <taxon>Astrocoeniina</taxon>
        <taxon>Pocilloporidae</taxon>
        <taxon>Stylophora</taxon>
    </lineage>
</organism>
<dbReference type="SUPFAM" id="SSF49785">
    <property type="entry name" value="Galactose-binding domain-like"/>
    <property type="match status" value="3"/>
</dbReference>
<feature type="domain" description="F5/8 type C" evidence="1">
    <location>
        <begin position="223"/>
        <end position="278"/>
    </location>
</feature>
<dbReference type="PROSITE" id="PS01285">
    <property type="entry name" value="FA58C_1"/>
    <property type="match status" value="1"/>
</dbReference>
<evidence type="ECO:0000313" key="3">
    <source>
        <dbReference type="Proteomes" id="UP000225706"/>
    </source>
</evidence>
<name>A0A2B4RET7_STYPI</name>
<dbReference type="Pfam" id="PF00754">
    <property type="entry name" value="F5_F8_type_C"/>
    <property type="match status" value="2"/>
</dbReference>
<dbReference type="InterPro" id="IPR008979">
    <property type="entry name" value="Galactose-bd-like_sf"/>
</dbReference>
<dbReference type="PROSITE" id="PS50022">
    <property type="entry name" value="FA58C_3"/>
    <property type="match status" value="3"/>
</dbReference>
<dbReference type="SMART" id="SM00231">
    <property type="entry name" value="FA58C"/>
    <property type="match status" value="2"/>
</dbReference>
<sequence length="428" mass="48577">MLQGHTYKTFKFTPGTLECREACLADDRCQSYNVVMFIAICELNNRTKEDKPEDFVKDKDRYYMAIDPKRGCVAVGVADKNTIPDARMTASSFHSSYYHPYYGRLNETRGHGGWCPETKSNRTDYLQVDMAEVRFLCAVATQGYRSSSVWTTSYKLQLSTDGVTWNTYEETNIEKVFPGNSNQNSIVKHSLRNKFKARYVRFYPVTYNSYPCLRIEISLLKPVDVADNDIISDAIITASSLACINYHPSYGRLNESRVNGSWSTKTTSDRTDYLQVDMECEPVGVADRNIIPDARMTASTTNSDKEYPYYGRLNEGRGHGVWCPDTRSERTDFLQVDMGTEHSVCAVATQGHGGGARVTSYKVRLSADGITWITYKEINIKKVFVGNSDGRSVVKNSMGTDVKARYVRFYPVTFNLWPCTSVEIYVRK</sequence>
<reference evidence="3" key="1">
    <citation type="journal article" date="2017" name="bioRxiv">
        <title>Comparative analysis of the genomes of Stylophora pistillata and Acropora digitifera provides evidence for extensive differences between species of corals.</title>
        <authorList>
            <person name="Voolstra C.R."/>
            <person name="Li Y."/>
            <person name="Liew Y.J."/>
            <person name="Baumgarten S."/>
            <person name="Zoccola D."/>
            <person name="Flot J.-F."/>
            <person name="Tambutte S."/>
            <person name="Allemand D."/>
            <person name="Aranda M."/>
        </authorList>
    </citation>
    <scope>NUCLEOTIDE SEQUENCE [LARGE SCALE GENOMIC DNA]</scope>
</reference>